<keyword evidence="1" id="KW-0472">Membrane</keyword>
<dbReference type="RefSeq" id="WP_004625671.1">
    <property type="nucleotide sequence ID" value="NZ_AORV01000032.1"/>
</dbReference>
<sequence>MLEFLRSWIINIVTISLILILFEIIVPSGKIKKIITLVSGFVLLIAVVNPFLQLKNSNFDLSEAVQADSFYIDQKEVENSSKLLEETQARQIAEVYKKKLALRIEEEAGKLEGVSVTKTTVEINEDYNSEKFGEITKISVELKKTSKEKDKKTIEPVVTVEKIDINAGLNKKKEKEKEGLKFVDPEDKRLAELVKQNLNKSLEVNKESIEVTIT</sequence>
<reference evidence="2 3" key="1">
    <citation type="journal article" date="2013" name="Genome Announc.">
        <title>Draft Genome Sequence of the Cellulolytic, Mesophilic, Anaerobic Bacterium Clostridium termitidis Strain CT1112 (DSM 5398).</title>
        <authorList>
            <person name="Lal S."/>
            <person name="Ramachandran U."/>
            <person name="Zhang X."/>
            <person name="Munir R."/>
            <person name="Sparling R."/>
            <person name="Levin D.B."/>
        </authorList>
    </citation>
    <scope>NUCLEOTIDE SEQUENCE [LARGE SCALE GENOMIC DNA]</scope>
    <source>
        <strain evidence="2 3">CT1112</strain>
    </source>
</reference>
<dbReference type="Proteomes" id="UP000014155">
    <property type="component" value="Unassembled WGS sequence"/>
</dbReference>
<evidence type="ECO:0000313" key="2">
    <source>
        <dbReference type="EMBL" id="EMS71916.1"/>
    </source>
</evidence>
<dbReference type="AlphaFoldDB" id="S0FNI8"/>
<name>S0FNI8_RUMCE</name>
<comment type="caution">
    <text evidence="2">The sequence shown here is derived from an EMBL/GenBank/DDBJ whole genome shotgun (WGS) entry which is preliminary data.</text>
</comment>
<protein>
    <submittedName>
        <fullName evidence="2">Stage III sporulation protein AF (Spore_III_AF)</fullName>
    </submittedName>
</protein>
<accession>S0FNI8</accession>
<dbReference type="eggNOG" id="ENOG5032WKB">
    <property type="taxonomic scope" value="Bacteria"/>
</dbReference>
<keyword evidence="1" id="KW-0812">Transmembrane</keyword>
<evidence type="ECO:0000313" key="3">
    <source>
        <dbReference type="Proteomes" id="UP000014155"/>
    </source>
</evidence>
<dbReference type="Pfam" id="PF09581">
    <property type="entry name" value="Spore_III_AF"/>
    <property type="match status" value="1"/>
</dbReference>
<evidence type="ECO:0000256" key="1">
    <source>
        <dbReference type="SAM" id="Phobius"/>
    </source>
</evidence>
<proteinExistence type="predicted"/>
<feature type="transmembrane region" description="Helical" evidence="1">
    <location>
        <begin position="6"/>
        <end position="27"/>
    </location>
</feature>
<dbReference type="PATRIC" id="fig|1195236.3.peg.2453"/>
<feature type="transmembrane region" description="Helical" evidence="1">
    <location>
        <begin position="34"/>
        <end position="52"/>
    </location>
</feature>
<gene>
    <name evidence="2" type="ORF">CTER_2150</name>
</gene>
<keyword evidence="1" id="KW-1133">Transmembrane helix</keyword>
<dbReference type="EMBL" id="AORV01000032">
    <property type="protein sequence ID" value="EMS71916.1"/>
    <property type="molecule type" value="Genomic_DNA"/>
</dbReference>
<dbReference type="STRING" id="1195236.CTER_2150"/>
<organism evidence="2 3">
    <name type="scientific">Ruminiclostridium cellobioparum subsp. termitidis CT1112</name>
    <dbReference type="NCBI Taxonomy" id="1195236"/>
    <lineage>
        <taxon>Bacteria</taxon>
        <taxon>Bacillati</taxon>
        <taxon>Bacillota</taxon>
        <taxon>Clostridia</taxon>
        <taxon>Eubacteriales</taxon>
        <taxon>Oscillospiraceae</taxon>
        <taxon>Ruminiclostridium</taxon>
    </lineage>
</organism>
<dbReference type="InterPro" id="IPR014245">
    <property type="entry name" value="Spore_III_AF"/>
</dbReference>
<keyword evidence="3" id="KW-1185">Reference proteome</keyword>